<evidence type="ECO:0000313" key="2">
    <source>
        <dbReference type="EMBL" id="EHQ88811.1"/>
    </source>
</evidence>
<evidence type="ECO:0000256" key="1">
    <source>
        <dbReference type="SAM" id="SignalP"/>
    </source>
</evidence>
<gene>
    <name evidence="2" type="ORF">DesyoDRAFT_1682</name>
</gene>
<dbReference type="RefSeq" id="WP_007781672.1">
    <property type="nucleotide sequence ID" value="NZ_CM001441.1"/>
</dbReference>
<keyword evidence="1" id="KW-0732">Signal</keyword>
<dbReference type="STRING" id="768710.DesyoDRAFT_1682"/>
<feature type="chain" id="PRO_5003602057" evidence="1">
    <location>
        <begin position="27"/>
        <end position="419"/>
    </location>
</feature>
<dbReference type="OrthoDB" id="2518519at2"/>
<feature type="signal peptide" evidence="1">
    <location>
        <begin position="1"/>
        <end position="26"/>
    </location>
</feature>
<organism evidence="2 3">
    <name type="scientific">Desulfosporosinus youngiae DSM 17734</name>
    <dbReference type="NCBI Taxonomy" id="768710"/>
    <lineage>
        <taxon>Bacteria</taxon>
        <taxon>Bacillati</taxon>
        <taxon>Bacillota</taxon>
        <taxon>Clostridia</taxon>
        <taxon>Eubacteriales</taxon>
        <taxon>Desulfitobacteriaceae</taxon>
        <taxon>Desulfosporosinus</taxon>
    </lineage>
</organism>
<evidence type="ECO:0000313" key="3">
    <source>
        <dbReference type="Proteomes" id="UP000005104"/>
    </source>
</evidence>
<protein>
    <submittedName>
        <fullName evidence="2">Uncharacterized protein</fullName>
    </submittedName>
</protein>
<dbReference type="EMBL" id="CM001441">
    <property type="protein sequence ID" value="EHQ88811.1"/>
    <property type="molecule type" value="Genomic_DNA"/>
</dbReference>
<proteinExistence type="predicted"/>
<dbReference type="Proteomes" id="UP000005104">
    <property type="component" value="Chromosome"/>
</dbReference>
<keyword evidence="3" id="KW-1185">Reference proteome</keyword>
<dbReference type="AlphaFoldDB" id="H5XTS8"/>
<accession>H5XTS8</accession>
<reference evidence="2 3" key="1">
    <citation type="submission" date="2011-11" db="EMBL/GenBank/DDBJ databases">
        <title>The Noncontiguous Finished genome of Desulfosporosinus youngiae DSM 17734.</title>
        <authorList>
            <consortium name="US DOE Joint Genome Institute (JGI-PGF)"/>
            <person name="Lucas S."/>
            <person name="Han J."/>
            <person name="Lapidus A."/>
            <person name="Cheng J.-F."/>
            <person name="Goodwin L."/>
            <person name="Pitluck S."/>
            <person name="Peters L."/>
            <person name="Ovchinnikova G."/>
            <person name="Lu M."/>
            <person name="Land M.L."/>
            <person name="Hauser L."/>
            <person name="Pester M."/>
            <person name="Spring S."/>
            <person name="Ollivier B."/>
            <person name="Rattei T."/>
            <person name="Klenk H.-P."/>
            <person name="Wagner M."/>
            <person name="Loy A."/>
            <person name="Woyke T.J."/>
        </authorList>
    </citation>
    <scope>NUCLEOTIDE SEQUENCE [LARGE SCALE GENOMIC DNA]</scope>
    <source>
        <strain evidence="2 3">DSM 17734</strain>
    </source>
</reference>
<dbReference type="HOGENOM" id="CLU_655109_0_0_9"/>
<sequence length="419" mass="46360">MKFTKKTAVLASFTVGALLFATTALADIASKSGYEEFKDAIKLTAEKSSESFDSFTMDFSMAMKDSGKTLMSNDLTEKYDRKTGASESITSNVNLNGSTYSHQIYSDTKTSIRLSDNDPTYYVTEYSKERKKDPISNPFKEEEAADVEKIVDAIVGSLKDHVVVTENADGTKEIEGSLTEVQIPALVNAVVSFQLKQEFNGGRNQSNLPKLTKDVFVKEVKGSAKLNKDGVMESILGVAVLSGKDEQGEVHEISIDALITLSDINSTTVKKPDLTGKKVVKNIAKDYSAPEISSPEKFVGKFKNNILIEKEGKYIKIGERIIEITQMDNKTVTGRYHEEYKSGFEEYAAQTSALKFSAEFVENQRGNADFKYTTESGDKGEGNIYFDEFQGKINFNVHNMNMSNQGGRMYDSSFSPVLD</sequence>
<dbReference type="eggNOG" id="ENOG502Z9Q9">
    <property type="taxonomic scope" value="Bacteria"/>
</dbReference>
<name>H5XTS8_9FIRM</name>